<dbReference type="OrthoDB" id="9964609at2"/>
<evidence type="ECO:0000313" key="2">
    <source>
        <dbReference type="Proteomes" id="UP000234479"/>
    </source>
</evidence>
<evidence type="ECO:0000313" key="1">
    <source>
        <dbReference type="EMBL" id="PLR28126.1"/>
    </source>
</evidence>
<reference evidence="1 2" key="1">
    <citation type="submission" date="2017-12" db="EMBL/GenBank/DDBJ databases">
        <title>The genome sequence of Caulobacter sp. 410.</title>
        <authorList>
            <person name="Gao J."/>
            <person name="Mao X."/>
            <person name="Sun J."/>
        </authorList>
    </citation>
    <scope>NUCLEOTIDE SEQUENCE [LARGE SCALE GENOMIC DNA]</scope>
    <source>
        <strain evidence="1 2">410</strain>
    </source>
</reference>
<accession>A0A2N5DPZ4</accession>
<gene>
    <name evidence="1" type="ORF">SGCZBJ_03720</name>
</gene>
<dbReference type="AlphaFoldDB" id="A0A2N5DPZ4"/>
<dbReference type="RefSeq" id="WP_101716679.1">
    <property type="nucleotide sequence ID" value="NZ_PJRS01000010.1"/>
</dbReference>
<dbReference type="Proteomes" id="UP000234479">
    <property type="component" value="Unassembled WGS sequence"/>
</dbReference>
<protein>
    <submittedName>
        <fullName evidence="1">Uncharacterized protein</fullName>
    </submittedName>
</protein>
<sequence>MSRDPRIKRHCPFCSERDHLHIVDRGALRPIIRDGATVLDPDGTEELEEVDGAFCQVCSASAPLDVWNNEVTPDTYAILRDIDLPTEPV</sequence>
<name>A0A2N5DPZ4_9CAUL</name>
<organism evidence="1 2">
    <name type="scientific">Caulobacter zeae</name>
    <dbReference type="NCBI Taxonomy" id="2055137"/>
    <lineage>
        <taxon>Bacteria</taxon>
        <taxon>Pseudomonadati</taxon>
        <taxon>Pseudomonadota</taxon>
        <taxon>Alphaproteobacteria</taxon>
        <taxon>Caulobacterales</taxon>
        <taxon>Caulobacteraceae</taxon>
        <taxon>Caulobacter</taxon>
    </lineage>
</organism>
<comment type="caution">
    <text evidence="1">The sequence shown here is derived from an EMBL/GenBank/DDBJ whole genome shotgun (WGS) entry which is preliminary data.</text>
</comment>
<proteinExistence type="predicted"/>
<keyword evidence="2" id="KW-1185">Reference proteome</keyword>
<dbReference type="EMBL" id="PJRS01000010">
    <property type="protein sequence ID" value="PLR28126.1"/>
    <property type="molecule type" value="Genomic_DNA"/>
</dbReference>